<dbReference type="Proteomes" id="UP000015101">
    <property type="component" value="Unassembled WGS sequence"/>
</dbReference>
<evidence type="ECO:0000313" key="8">
    <source>
        <dbReference type="Proteomes" id="UP000015101"/>
    </source>
</evidence>
<evidence type="ECO:0000256" key="3">
    <source>
        <dbReference type="ARBA" id="ARBA00022989"/>
    </source>
</evidence>
<name>T1ESS5_HELRO</name>
<evidence type="ECO:0008006" key="9">
    <source>
        <dbReference type="Google" id="ProtNLM"/>
    </source>
</evidence>
<dbReference type="EMBL" id="AMQM01001102">
    <property type="status" value="NOT_ANNOTATED_CDS"/>
    <property type="molecule type" value="Genomic_DNA"/>
</dbReference>
<dbReference type="InterPro" id="IPR018499">
    <property type="entry name" value="Tetraspanin/Peripherin"/>
</dbReference>
<reference evidence="8" key="1">
    <citation type="submission" date="2012-12" db="EMBL/GenBank/DDBJ databases">
        <authorList>
            <person name="Hellsten U."/>
            <person name="Grimwood J."/>
            <person name="Chapman J.A."/>
            <person name="Shapiro H."/>
            <person name="Aerts A."/>
            <person name="Otillar R.P."/>
            <person name="Terry A.Y."/>
            <person name="Boore J.L."/>
            <person name="Simakov O."/>
            <person name="Marletaz F."/>
            <person name="Cho S.-J."/>
            <person name="Edsinger-Gonzales E."/>
            <person name="Havlak P."/>
            <person name="Kuo D.-H."/>
            <person name="Larsson T."/>
            <person name="Lv J."/>
            <person name="Arendt D."/>
            <person name="Savage R."/>
            <person name="Osoegawa K."/>
            <person name="de Jong P."/>
            <person name="Lindberg D.R."/>
            <person name="Seaver E.C."/>
            <person name="Weisblat D.A."/>
            <person name="Putnam N.H."/>
            <person name="Grigoriev I.V."/>
            <person name="Rokhsar D.S."/>
        </authorList>
    </citation>
    <scope>NUCLEOTIDE SEQUENCE</scope>
</reference>
<reference evidence="6 8" key="2">
    <citation type="journal article" date="2013" name="Nature">
        <title>Insights into bilaterian evolution from three spiralian genomes.</title>
        <authorList>
            <person name="Simakov O."/>
            <person name="Marletaz F."/>
            <person name="Cho S.J."/>
            <person name="Edsinger-Gonzales E."/>
            <person name="Havlak P."/>
            <person name="Hellsten U."/>
            <person name="Kuo D.H."/>
            <person name="Larsson T."/>
            <person name="Lv J."/>
            <person name="Arendt D."/>
            <person name="Savage R."/>
            <person name="Osoegawa K."/>
            <person name="de Jong P."/>
            <person name="Grimwood J."/>
            <person name="Chapman J.A."/>
            <person name="Shapiro H."/>
            <person name="Aerts A."/>
            <person name="Otillar R.P."/>
            <person name="Terry A.Y."/>
            <person name="Boore J.L."/>
            <person name="Grigoriev I.V."/>
            <person name="Lindberg D.R."/>
            <person name="Seaver E.C."/>
            <person name="Weisblat D.A."/>
            <person name="Putnam N.H."/>
            <person name="Rokhsar D.S."/>
        </authorList>
    </citation>
    <scope>NUCLEOTIDE SEQUENCE</scope>
</reference>
<dbReference type="KEGG" id="hro:HELRODRAFT_162521"/>
<feature type="signal peptide" evidence="5">
    <location>
        <begin position="1"/>
        <end position="19"/>
    </location>
</feature>
<dbReference type="EMBL" id="KB097143">
    <property type="protein sequence ID" value="ESN99043.1"/>
    <property type="molecule type" value="Genomic_DNA"/>
</dbReference>
<evidence type="ECO:0000313" key="6">
    <source>
        <dbReference type="EMBL" id="ESN99043.1"/>
    </source>
</evidence>
<dbReference type="Gene3D" id="1.10.1450.10">
    <property type="entry name" value="Tetraspanin"/>
    <property type="match status" value="1"/>
</dbReference>
<reference evidence="7" key="3">
    <citation type="submission" date="2015-06" db="UniProtKB">
        <authorList>
            <consortium name="EnsemblMetazoa"/>
        </authorList>
    </citation>
    <scope>IDENTIFICATION</scope>
</reference>
<keyword evidence="3" id="KW-1133">Transmembrane helix</keyword>
<sequence length="152" mass="16466">MLFALGIFVLLLGIAGLYGAISNKITVLNILGCCGANDSEDYRRVEWNSTFTLKNQMINATVPPSCCKNETLGLPQALMSRTFYENLDDCLSGDVSKINLDGCVVELKRSFQTVSTTLVIIGTVLLLIQGAALWTSNTLMLTTEDSESSSDD</sequence>
<dbReference type="RefSeq" id="XP_009022950.1">
    <property type="nucleotide sequence ID" value="XM_009024702.1"/>
</dbReference>
<keyword evidence="8" id="KW-1185">Reference proteome</keyword>
<evidence type="ECO:0000256" key="5">
    <source>
        <dbReference type="SAM" id="SignalP"/>
    </source>
</evidence>
<gene>
    <name evidence="7" type="primary">20199625</name>
    <name evidence="6" type="ORF">HELRODRAFT_162521</name>
</gene>
<dbReference type="SUPFAM" id="SSF48652">
    <property type="entry name" value="Tetraspanin"/>
    <property type="match status" value="1"/>
</dbReference>
<dbReference type="InParanoid" id="T1ESS5"/>
<accession>T1ESS5</accession>
<evidence type="ECO:0000256" key="1">
    <source>
        <dbReference type="ARBA" id="ARBA00004141"/>
    </source>
</evidence>
<dbReference type="GeneID" id="20199625"/>
<dbReference type="HOGENOM" id="CLU_1724301_0_0_1"/>
<dbReference type="AlphaFoldDB" id="T1ESS5"/>
<dbReference type="OrthoDB" id="6254918at2759"/>
<dbReference type="InterPro" id="IPR008952">
    <property type="entry name" value="Tetraspanin_EC2_sf"/>
</dbReference>
<keyword evidence="5" id="KW-0732">Signal</keyword>
<protein>
    <recommendedName>
        <fullName evidence="9">Tetraspanin</fullName>
    </recommendedName>
</protein>
<evidence type="ECO:0000313" key="7">
    <source>
        <dbReference type="EnsemblMetazoa" id="HelroP162521"/>
    </source>
</evidence>
<keyword evidence="4" id="KW-0472">Membrane</keyword>
<keyword evidence="2" id="KW-0812">Transmembrane</keyword>
<evidence type="ECO:0000256" key="2">
    <source>
        <dbReference type="ARBA" id="ARBA00022692"/>
    </source>
</evidence>
<dbReference type="EnsemblMetazoa" id="HelroT162521">
    <property type="protein sequence ID" value="HelroP162521"/>
    <property type="gene ID" value="HelroG162521"/>
</dbReference>
<proteinExistence type="predicted"/>
<evidence type="ECO:0000256" key="4">
    <source>
        <dbReference type="ARBA" id="ARBA00023136"/>
    </source>
</evidence>
<dbReference type="GO" id="GO:0016020">
    <property type="term" value="C:membrane"/>
    <property type="evidence" value="ECO:0007669"/>
    <property type="project" value="UniProtKB-SubCell"/>
</dbReference>
<organism evidence="7 8">
    <name type="scientific">Helobdella robusta</name>
    <name type="common">Californian leech</name>
    <dbReference type="NCBI Taxonomy" id="6412"/>
    <lineage>
        <taxon>Eukaryota</taxon>
        <taxon>Metazoa</taxon>
        <taxon>Spiralia</taxon>
        <taxon>Lophotrochozoa</taxon>
        <taxon>Annelida</taxon>
        <taxon>Clitellata</taxon>
        <taxon>Hirudinea</taxon>
        <taxon>Rhynchobdellida</taxon>
        <taxon>Glossiphoniidae</taxon>
        <taxon>Helobdella</taxon>
    </lineage>
</organism>
<dbReference type="Pfam" id="PF00335">
    <property type="entry name" value="Tetraspanin"/>
    <property type="match status" value="1"/>
</dbReference>
<comment type="subcellular location">
    <subcellularLocation>
        <location evidence="1">Membrane</location>
        <topology evidence="1">Multi-pass membrane protein</topology>
    </subcellularLocation>
</comment>
<dbReference type="CTD" id="20199625"/>
<feature type="chain" id="PRO_5010980027" description="Tetraspanin" evidence="5">
    <location>
        <begin position="20"/>
        <end position="152"/>
    </location>
</feature>